<organism evidence="2 3">
    <name type="scientific">Thiothrix lacustris</name>
    <dbReference type="NCBI Taxonomy" id="525917"/>
    <lineage>
        <taxon>Bacteria</taxon>
        <taxon>Pseudomonadati</taxon>
        <taxon>Pseudomonadota</taxon>
        <taxon>Gammaproteobacteria</taxon>
        <taxon>Thiotrichales</taxon>
        <taxon>Thiotrichaceae</taxon>
        <taxon>Thiothrix</taxon>
    </lineage>
</organism>
<dbReference type="SUPFAM" id="SSF48657">
    <property type="entry name" value="FinO-like"/>
    <property type="match status" value="1"/>
</dbReference>
<feature type="compositionally biased region" description="Basic residues" evidence="1">
    <location>
        <begin position="1"/>
        <end position="17"/>
    </location>
</feature>
<reference evidence="2 3" key="1">
    <citation type="submission" date="2017-01" db="EMBL/GenBank/DDBJ databases">
        <title>Novel large sulfur bacteria in the metagenomes of groundwater-fed chemosynthetic microbial mats in the Lake Huron basin.</title>
        <authorList>
            <person name="Sharrar A.M."/>
            <person name="Flood B.E."/>
            <person name="Bailey J.V."/>
            <person name="Jones D.S."/>
            <person name="Biddanda B."/>
            <person name="Ruberg S.A."/>
            <person name="Marcus D.N."/>
            <person name="Dick G.J."/>
        </authorList>
    </citation>
    <scope>NUCLEOTIDE SEQUENCE [LARGE SCALE GENOMIC DNA]</scope>
    <source>
        <strain evidence="2">A8</strain>
    </source>
</reference>
<dbReference type="GO" id="GO:0003723">
    <property type="term" value="F:RNA binding"/>
    <property type="evidence" value="ECO:0007669"/>
    <property type="project" value="UniProtKB-KW"/>
</dbReference>
<dbReference type="InterPro" id="IPR036442">
    <property type="entry name" value="ProQ/FinO_sf"/>
</dbReference>
<comment type="caution">
    <text evidence="2">The sequence shown here is derived from an EMBL/GenBank/DDBJ whole genome shotgun (WGS) entry which is preliminary data.</text>
</comment>
<dbReference type="EMBL" id="MTEJ01000306">
    <property type="protein sequence ID" value="OQX05085.1"/>
    <property type="molecule type" value="Genomic_DNA"/>
</dbReference>
<gene>
    <name evidence="2" type="ORF">BWK73_34565</name>
</gene>
<evidence type="ECO:0000313" key="2">
    <source>
        <dbReference type="EMBL" id="OQX05085.1"/>
    </source>
</evidence>
<proteinExistence type="predicted"/>
<evidence type="ECO:0000313" key="3">
    <source>
        <dbReference type="Proteomes" id="UP000192491"/>
    </source>
</evidence>
<protein>
    <submittedName>
        <fullName evidence="2">Uncharacterized protein</fullName>
    </submittedName>
</protein>
<dbReference type="Gene3D" id="1.10.1710.10">
    <property type="entry name" value="ProQ/FinO domain"/>
    <property type="match status" value="1"/>
</dbReference>
<dbReference type="AlphaFoldDB" id="A0A1Y1QGJ9"/>
<name>A0A1Y1QGJ9_9GAMM</name>
<evidence type="ECO:0000256" key="1">
    <source>
        <dbReference type="SAM" id="MobiDB-lite"/>
    </source>
</evidence>
<sequence>MKRGNKQRPILRLKKQKPMPLPATPVPPSVANAKALSAILAAHSEVWRTYLPLRVGAIEEVYTLLRNEGVIYSKRVVHKCLQWHCRNPRYVAGLVVGASRYALDGGINGEVLPIEVSENNRLTKPE</sequence>
<accession>A0A1Y1QGJ9</accession>
<feature type="region of interest" description="Disordered" evidence="1">
    <location>
        <begin position="1"/>
        <end position="25"/>
    </location>
</feature>
<dbReference type="Proteomes" id="UP000192491">
    <property type="component" value="Unassembled WGS sequence"/>
</dbReference>